<name>A0ABU8U280_9ACTN</name>
<dbReference type="InterPro" id="IPR009081">
    <property type="entry name" value="PP-bd_ACP"/>
</dbReference>
<keyword evidence="5" id="KW-1185">Reference proteome</keyword>
<evidence type="ECO:0000313" key="5">
    <source>
        <dbReference type="Proteomes" id="UP001382904"/>
    </source>
</evidence>
<accession>A0ABU8U280</accession>
<evidence type="ECO:0000256" key="2">
    <source>
        <dbReference type="ARBA" id="ARBA00022553"/>
    </source>
</evidence>
<keyword evidence="1" id="KW-0596">Phosphopantetheine</keyword>
<evidence type="ECO:0000259" key="3">
    <source>
        <dbReference type="PROSITE" id="PS50075"/>
    </source>
</evidence>
<dbReference type="PROSITE" id="PS00012">
    <property type="entry name" value="PHOSPHOPANTETHEINE"/>
    <property type="match status" value="1"/>
</dbReference>
<gene>
    <name evidence="4" type="ORF">WKI68_07990</name>
</gene>
<proteinExistence type="predicted"/>
<dbReference type="Pfam" id="PF00550">
    <property type="entry name" value="PP-binding"/>
    <property type="match status" value="1"/>
</dbReference>
<dbReference type="EMBL" id="JBBKAM010000002">
    <property type="protein sequence ID" value="MEJ8641439.1"/>
    <property type="molecule type" value="Genomic_DNA"/>
</dbReference>
<keyword evidence="2" id="KW-0597">Phosphoprotein</keyword>
<feature type="domain" description="Carrier" evidence="3">
    <location>
        <begin position="1"/>
        <end position="60"/>
    </location>
</feature>
<sequence length="79" mass="8394">MLGVPGVEPTDDFLSLGGHSLAALRVVHLLRRKLNVELQLRDLLDAADLAGFTAAVRRAAEAGPAAVRPALTARREAVR</sequence>
<dbReference type="Proteomes" id="UP001382904">
    <property type="component" value="Unassembled WGS sequence"/>
</dbReference>
<evidence type="ECO:0000256" key="1">
    <source>
        <dbReference type="ARBA" id="ARBA00022450"/>
    </source>
</evidence>
<dbReference type="InterPro" id="IPR036736">
    <property type="entry name" value="ACP-like_sf"/>
</dbReference>
<dbReference type="SUPFAM" id="SSF47336">
    <property type="entry name" value="ACP-like"/>
    <property type="match status" value="1"/>
</dbReference>
<organism evidence="4 5">
    <name type="scientific">Streptomyces caledonius</name>
    <dbReference type="NCBI Taxonomy" id="3134107"/>
    <lineage>
        <taxon>Bacteria</taxon>
        <taxon>Bacillati</taxon>
        <taxon>Actinomycetota</taxon>
        <taxon>Actinomycetes</taxon>
        <taxon>Kitasatosporales</taxon>
        <taxon>Streptomycetaceae</taxon>
        <taxon>Streptomyces</taxon>
    </lineage>
</organism>
<dbReference type="InterPro" id="IPR006162">
    <property type="entry name" value="Ppantetheine_attach_site"/>
</dbReference>
<evidence type="ECO:0000313" key="4">
    <source>
        <dbReference type="EMBL" id="MEJ8641439.1"/>
    </source>
</evidence>
<dbReference type="Gene3D" id="1.10.1200.10">
    <property type="entry name" value="ACP-like"/>
    <property type="match status" value="1"/>
</dbReference>
<dbReference type="PROSITE" id="PS50075">
    <property type="entry name" value="CARRIER"/>
    <property type="match status" value="1"/>
</dbReference>
<protein>
    <submittedName>
        <fullName evidence="4">Phosphopantetheine-binding protein</fullName>
    </submittedName>
</protein>
<reference evidence="4 5" key="1">
    <citation type="submission" date="2024-03" db="EMBL/GenBank/DDBJ databases">
        <title>Novel Streptomyces species of biotechnological and ecological value are a feature of Machair soil.</title>
        <authorList>
            <person name="Prole J.R."/>
            <person name="Goodfellow M."/>
            <person name="Allenby N."/>
            <person name="Ward A.C."/>
        </authorList>
    </citation>
    <scope>NUCLEOTIDE SEQUENCE [LARGE SCALE GENOMIC DNA]</scope>
    <source>
        <strain evidence="4 5">MS1.HAVA.3</strain>
    </source>
</reference>
<comment type="caution">
    <text evidence="4">The sequence shown here is derived from an EMBL/GenBank/DDBJ whole genome shotgun (WGS) entry which is preliminary data.</text>
</comment>